<comment type="caution">
    <text evidence="1">The sequence shown here is derived from an EMBL/GenBank/DDBJ whole genome shotgun (WGS) entry which is preliminary data.</text>
</comment>
<dbReference type="Pfam" id="PF12847">
    <property type="entry name" value="Methyltransf_18"/>
    <property type="match status" value="1"/>
</dbReference>
<dbReference type="SUPFAM" id="SSF53335">
    <property type="entry name" value="S-adenosyl-L-methionine-dependent methyltransferases"/>
    <property type="match status" value="1"/>
</dbReference>
<dbReference type="Gene3D" id="3.40.50.150">
    <property type="entry name" value="Vaccinia Virus protein VP39"/>
    <property type="match status" value="1"/>
</dbReference>
<sequence length="229" mass="26280">MSKNKRLLRPGSRLSLLENMLVEPYKTIWDCCCDHGLLGMSLLKRSRAGEVIFVDVLEEQMKKLEATLRRNCPLDEYSWNVHCGDVKDIVVPNSDSQLFIIAGVGARQTVEFINSLCSSAPRTPFDLLICSVHGNYAVRNALISNGYKLKGEQIIFENNRFYEGIYVSRSGHEDIVNTGSKMWDWSNSDHQQYWRRIVGHYRQKARKDPEQYQPIIANYEALLTSSCNI</sequence>
<dbReference type="AlphaFoldDB" id="A0A520MGS1"/>
<dbReference type="InterPro" id="IPR029063">
    <property type="entry name" value="SAM-dependent_MTases_sf"/>
</dbReference>
<dbReference type="InterPro" id="IPR016876">
    <property type="entry name" value="UCP028234"/>
</dbReference>
<reference evidence="1 2" key="1">
    <citation type="submission" date="2019-02" db="EMBL/GenBank/DDBJ databases">
        <title>Prokaryotic population dynamics and viral predation in marine succession experiment using metagenomics: the confinement effect.</title>
        <authorList>
            <person name="Haro-Moreno J.M."/>
            <person name="Rodriguez-Valera F."/>
            <person name="Lopez-Perez M."/>
        </authorList>
    </citation>
    <scope>NUCLEOTIDE SEQUENCE [LARGE SCALE GENOMIC DNA]</scope>
    <source>
        <strain evidence="1">MED-G170</strain>
    </source>
</reference>
<name>A0A520MGS1_9GAMM</name>
<dbReference type="PIRSF" id="PIRSF028234">
    <property type="entry name" value="UCP028234"/>
    <property type="match status" value="1"/>
</dbReference>
<dbReference type="Proteomes" id="UP000315889">
    <property type="component" value="Unassembled WGS sequence"/>
</dbReference>
<accession>A0A520MGS1</accession>
<protein>
    <recommendedName>
        <fullName evidence="3">SAM-dependent methyltransferase</fullName>
    </recommendedName>
</protein>
<gene>
    <name evidence="1" type="ORF">EVB03_03910</name>
</gene>
<evidence type="ECO:0000313" key="2">
    <source>
        <dbReference type="Proteomes" id="UP000315889"/>
    </source>
</evidence>
<evidence type="ECO:0000313" key="1">
    <source>
        <dbReference type="EMBL" id="RZO20414.1"/>
    </source>
</evidence>
<dbReference type="EMBL" id="SHBP01000004">
    <property type="protein sequence ID" value="RZO20414.1"/>
    <property type="molecule type" value="Genomic_DNA"/>
</dbReference>
<dbReference type="PANTHER" id="PTHR38451:SF1">
    <property type="entry name" value="TRNA (ADENINE(22)-N(1))-METHYLTRANSFERASE"/>
    <property type="match status" value="1"/>
</dbReference>
<dbReference type="PANTHER" id="PTHR38451">
    <property type="entry name" value="TRNA (ADENINE(22)-N(1))-METHYLTRANSFERASE"/>
    <property type="match status" value="1"/>
</dbReference>
<proteinExistence type="predicted"/>
<evidence type="ECO:0008006" key="3">
    <source>
        <dbReference type="Google" id="ProtNLM"/>
    </source>
</evidence>
<organism evidence="1 2">
    <name type="scientific">SAR92 clade bacterium</name>
    <dbReference type="NCBI Taxonomy" id="2315479"/>
    <lineage>
        <taxon>Bacteria</taxon>
        <taxon>Pseudomonadati</taxon>
        <taxon>Pseudomonadota</taxon>
        <taxon>Gammaproteobacteria</taxon>
        <taxon>Cellvibrionales</taxon>
        <taxon>Porticoccaceae</taxon>
        <taxon>SAR92 clade</taxon>
    </lineage>
</organism>